<sequence>MRVKKVNRYYCDFCKKAGCSGGHMKKHEERCTLNPNRICGMCKTMDERQPDLKKLIGLLPNIKEYEKYNSEYEYMEYDVSNLKPHLKGVLKIIRGKTNNCPACILAVIRQAKIPVSLVEDFNFSKECKQFWNDFNDSQSGLQ</sequence>
<protein>
    <submittedName>
        <fullName evidence="1">Uncharacterized protein</fullName>
    </submittedName>
</protein>
<organism evidence="1">
    <name type="scientific">marine sediment metagenome</name>
    <dbReference type="NCBI Taxonomy" id="412755"/>
    <lineage>
        <taxon>unclassified sequences</taxon>
        <taxon>metagenomes</taxon>
        <taxon>ecological metagenomes</taxon>
    </lineage>
</organism>
<comment type="caution">
    <text evidence="1">The sequence shown here is derived from an EMBL/GenBank/DDBJ whole genome shotgun (WGS) entry which is preliminary data.</text>
</comment>
<dbReference type="AlphaFoldDB" id="X0SGD0"/>
<gene>
    <name evidence="1" type="ORF">S01H1_18377</name>
</gene>
<accession>X0SGD0</accession>
<name>X0SGD0_9ZZZZ</name>
<evidence type="ECO:0000313" key="1">
    <source>
        <dbReference type="EMBL" id="GAF80064.1"/>
    </source>
</evidence>
<dbReference type="EMBL" id="BARS01009822">
    <property type="protein sequence ID" value="GAF80064.1"/>
    <property type="molecule type" value="Genomic_DNA"/>
</dbReference>
<reference evidence="1" key="1">
    <citation type="journal article" date="2014" name="Front. Microbiol.">
        <title>High frequency of phylogenetically diverse reductive dehalogenase-homologous genes in deep subseafloor sedimentary metagenomes.</title>
        <authorList>
            <person name="Kawai M."/>
            <person name="Futagami T."/>
            <person name="Toyoda A."/>
            <person name="Takaki Y."/>
            <person name="Nishi S."/>
            <person name="Hori S."/>
            <person name="Arai W."/>
            <person name="Tsubouchi T."/>
            <person name="Morono Y."/>
            <person name="Uchiyama I."/>
            <person name="Ito T."/>
            <person name="Fujiyama A."/>
            <person name="Inagaki F."/>
            <person name="Takami H."/>
        </authorList>
    </citation>
    <scope>NUCLEOTIDE SEQUENCE</scope>
    <source>
        <strain evidence="1">Expedition CK06-06</strain>
    </source>
</reference>
<proteinExistence type="predicted"/>